<comment type="caution">
    <text evidence="1">The sequence shown here is derived from an EMBL/GenBank/DDBJ whole genome shotgun (WGS) entry which is preliminary data.</text>
</comment>
<sequence>MSANWEDYNKAFLTDCLRFILGQRLGNGVSREVYVYRGNSAFVIKVETEATEMFQNVMEYKFWQDAQGCKEIMKWLAPCCRISPHGNYMIQERTMPVSLAELRRKYKRVPIFLSDLKDTNWGRLPNGRIVCHDYGTHLAASSMRTATRKADWWD</sequence>
<evidence type="ECO:0008006" key="2">
    <source>
        <dbReference type="Google" id="ProtNLM"/>
    </source>
</evidence>
<name>A0A0F8ZK02_9ZZZZ</name>
<accession>A0A0F8ZK02</accession>
<proteinExistence type="predicted"/>
<dbReference type="InterPro" id="IPR011009">
    <property type="entry name" value="Kinase-like_dom_sf"/>
</dbReference>
<dbReference type="EMBL" id="LAZR01047475">
    <property type="protein sequence ID" value="KKK94137.1"/>
    <property type="molecule type" value="Genomic_DNA"/>
</dbReference>
<dbReference type="AlphaFoldDB" id="A0A0F8ZK02"/>
<reference evidence="1" key="1">
    <citation type="journal article" date="2015" name="Nature">
        <title>Complex archaea that bridge the gap between prokaryotes and eukaryotes.</title>
        <authorList>
            <person name="Spang A."/>
            <person name="Saw J.H."/>
            <person name="Jorgensen S.L."/>
            <person name="Zaremba-Niedzwiedzka K."/>
            <person name="Martijn J."/>
            <person name="Lind A.E."/>
            <person name="van Eijk R."/>
            <person name="Schleper C."/>
            <person name="Guy L."/>
            <person name="Ettema T.J."/>
        </authorList>
    </citation>
    <scope>NUCLEOTIDE SEQUENCE</scope>
</reference>
<evidence type="ECO:0000313" key="1">
    <source>
        <dbReference type="EMBL" id="KKK94137.1"/>
    </source>
</evidence>
<organism evidence="1">
    <name type="scientific">marine sediment metagenome</name>
    <dbReference type="NCBI Taxonomy" id="412755"/>
    <lineage>
        <taxon>unclassified sequences</taxon>
        <taxon>metagenomes</taxon>
        <taxon>ecological metagenomes</taxon>
    </lineage>
</organism>
<dbReference type="SUPFAM" id="SSF56112">
    <property type="entry name" value="Protein kinase-like (PK-like)"/>
    <property type="match status" value="1"/>
</dbReference>
<protein>
    <recommendedName>
        <fullName evidence="2">Aminoglycoside phosphotransferase domain-containing protein</fullName>
    </recommendedName>
</protein>
<gene>
    <name evidence="1" type="ORF">LCGC14_2685850</name>
</gene>